<dbReference type="GO" id="GO:0004775">
    <property type="term" value="F:succinate-CoA ligase (ADP-forming) activity"/>
    <property type="evidence" value="ECO:0007669"/>
    <property type="project" value="UniProtKB-UniRule"/>
</dbReference>
<dbReference type="FunFam" id="3.30.470.20:FF:000002">
    <property type="entry name" value="Succinate--CoA ligase [ADP-forming] subunit beta"/>
    <property type="match status" value="1"/>
</dbReference>
<dbReference type="GO" id="GO:0005739">
    <property type="term" value="C:mitochondrion"/>
    <property type="evidence" value="ECO:0007669"/>
    <property type="project" value="UniProtKB-SubCell"/>
</dbReference>
<keyword evidence="11" id="KW-1185">Reference proteome</keyword>
<dbReference type="InterPro" id="IPR017866">
    <property type="entry name" value="Succ-CoA_synthase_bsu_CS"/>
</dbReference>
<reference evidence="10 11" key="1">
    <citation type="journal article" date="2018" name="Proc. Natl. Acad. Sci. U.S.A.">
        <title>Draft genome sequence of Camellia sinensis var. sinensis provides insights into the evolution of the tea genome and tea quality.</title>
        <authorList>
            <person name="Wei C."/>
            <person name="Yang H."/>
            <person name="Wang S."/>
            <person name="Zhao J."/>
            <person name="Liu C."/>
            <person name="Gao L."/>
            <person name="Xia E."/>
            <person name="Lu Y."/>
            <person name="Tai Y."/>
            <person name="She G."/>
            <person name="Sun J."/>
            <person name="Cao H."/>
            <person name="Tong W."/>
            <person name="Gao Q."/>
            <person name="Li Y."/>
            <person name="Deng W."/>
            <person name="Jiang X."/>
            <person name="Wang W."/>
            <person name="Chen Q."/>
            <person name="Zhang S."/>
            <person name="Li H."/>
            <person name="Wu J."/>
            <person name="Wang P."/>
            <person name="Li P."/>
            <person name="Shi C."/>
            <person name="Zheng F."/>
            <person name="Jian J."/>
            <person name="Huang B."/>
            <person name="Shan D."/>
            <person name="Shi M."/>
            <person name="Fang C."/>
            <person name="Yue Y."/>
            <person name="Li F."/>
            <person name="Li D."/>
            <person name="Wei S."/>
            <person name="Han B."/>
            <person name="Jiang C."/>
            <person name="Yin Y."/>
            <person name="Xia T."/>
            <person name="Zhang Z."/>
            <person name="Bennetzen J.L."/>
            <person name="Zhao S."/>
            <person name="Wan X."/>
        </authorList>
    </citation>
    <scope>NUCLEOTIDE SEQUENCE [LARGE SCALE GENOMIC DNA]</scope>
    <source>
        <strain evidence="11">cv. Shuchazao</strain>
        <tissue evidence="10">Leaf</tissue>
    </source>
</reference>
<proteinExistence type="inferred from homology"/>
<dbReference type="SUPFAM" id="SSF56059">
    <property type="entry name" value="Glutathione synthetase ATP-binding domain-like"/>
    <property type="match status" value="1"/>
</dbReference>
<accession>A0A4S4F171</accession>
<dbReference type="HAMAP" id="MF_00558">
    <property type="entry name" value="Succ_CoA_beta"/>
    <property type="match status" value="1"/>
</dbReference>
<dbReference type="PIRSF" id="PIRSF001554">
    <property type="entry name" value="SucCS_beta"/>
    <property type="match status" value="1"/>
</dbReference>
<evidence type="ECO:0000256" key="4">
    <source>
        <dbReference type="ARBA" id="ARBA00022723"/>
    </source>
</evidence>
<dbReference type="Gene3D" id="3.30.1490.20">
    <property type="entry name" value="ATP-grasp fold, A domain"/>
    <property type="match status" value="1"/>
</dbReference>
<evidence type="ECO:0000259" key="9">
    <source>
        <dbReference type="Pfam" id="PF08442"/>
    </source>
</evidence>
<comment type="cofactor">
    <cofactor evidence="7">
        <name>Mg(2+)</name>
        <dbReference type="ChEBI" id="CHEBI:18420"/>
    </cofactor>
    <text evidence="7">Binds 1 Mg(2+) ion per subunit.</text>
</comment>
<dbReference type="PROSITE" id="PS01217">
    <property type="entry name" value="SUCCINYL_COA_LIG_3"/>
    <property type="match status" value="1"/>
</dbReference>
<feature type="domain" description="ATP-citrate synthase/succinyl-CoA ligase C-terminal" evidence="8">
    <location>
        <begin position="310"/>
        <end position="450"/>
    </location>
</feature>
<keyword evidence="7" id="KW-0496">Mitochondrion</keyword>
<feature type="binding site" evidence="7">
    <location>
        <position position="312"/>
    </location>
    <ligand>
        <name>substrate</name>
        <note>ligand shared with subunit alpha</note>
    </ligand>
</feature>
<keyword evidence="7" id="KW-0816">Tricarboxylic acid cycle</keyword>
<organism evidence="10 11">
    <name type="scientific">Camellia sinensis var. sinensis</name>
    <name type="common">China tea</name>
    <dbReference type="NCBI Taxonomy" id="542762"/>
    <lineage>
        <taxon>Eukaryota</taxon>
        <taxon>Viridiplantae</taxon>
        <taxon>Streptophyta</taxon>
        <taxon>Embryophyta</taxon>
        <taxon>Tracheophyta</taxon>
        <taxon>Spermatophyta</taxon>
        <taxon>Magnoliopsida</taxon>
        <taxon>eudicotyledons</taxon>
        <taxon>Gunneridae</taxon>
        <taxon>Pentapetalae</taxon>
        <taxon>asterids</taxon>
        <taxon>Ericales</taxon>
        <taxon>Theaceae</taxon>
        <taxon>Camellia</taxon>
    </lineage>
</organism>
<feature type="binding site" evidence="7">
    <location>
        <position position="261"/>
    </location>
    <ligand>
        <name>Mg(2+)</name>
        <dbReference type="ChEBI" id="CHEBI:18420"/>
    </ligand>
</feature>
<feature type="domain" description="ATP-grasp fold succinyl-CoA synthetase-type" evidence="9">
    <location>
        <begin position="51"/>
        <end position="250"/>
    </location>
</feature>
<keyword evidence="6 7" id="KW-0460">Magnesium</keyword>
<gene>
    <name evidence="10" type="ORF">TEA_024546</name>
</gene>
<dbReference type="Gene3D" id="3.40.50.261">
    <property type="entry name" value="Succinyl-CoA synthetase domains"/>
    <property type="match status" value="1"/>
</dbReference>
<keyword evidence="3 7" id="KW-0436">Ligase</keyword>
<comment type="caution">
    <text evidence="7">Lacks conserved residue(s) required for the propagation of feature annotation.</text>
</comment>
<feature type="binding site" evidence="7">
    <location>
        <begin position="95"/>
        <end position="97"/>
    </location>
    <ligand>
        <name>ATP</name>
        <dbReference type="ChEBI" id="CHEBI:30616"/>
    </ligand>
</feature>
<dbReference type="InterPro" id="IPR013815">
    <property type="entry name" value="ATP_grasp_subdomain_1"/>
</dbReference>
<dbReference type="Pfam" id="PF00549">
    <property type="entry name" value="Ligase_CoA"/>
    <property type="match status" value="1"/>
</dbReference>
<dbReference type="SUPFAM" id="SSF52210">
    <property type="entry name" value="Succinyl-CoA synthetase domains"/>
    <property type="match status" value="1"/>
</dbReference>
<dbReference type="InterPro" id="IPR005811">
    <property type="entry name" value="SUCC_ACL_C"/>
</dbReference>
<dbReference type="PANTHER" id="PTHR11815:SF10">
    <property type="entry name" value="SUCCINATE--COA LIGASE [GDP-FORMING] SUBUNIT BETA, MITOCHONDRIAL"/>
    <property type="match status" value="1"/>
</dbReference>
<sequence>MVERLRNERMLDQSNAFMKQLVAIHHFIERMKGFSSQQARHGNDVACDDNEMEGAELMSKRGINVPKGVAVSTVEEAKKAVRDVFPNESEILAGGRGLGTFKNGLKSGVHIVEAGQVEEIAGLMLGQILVTKQTGRQGKVVSKVYLCEKLSLVNEMYFAITLDRVTAGPLIIACREGGTSIEDLAEKFPDMIIKVPIDVFKGITDEDAAKVVDGLAPKVADRNASIEQVKKLYKLFCESDCTQLEINPIAETSDNQLVAADAKLNFDDNAAFRQKEIFAYRDPTQEDPREVAAAKADLNYIGLGGEIGCMVNGAGLAMATMDIIKLHGGTPANFLDVGGNASEGQVFSYKQQILLSTDENVDIMQVVEAFKILTSDENVKAILVNIFGGIMKCDVIASGIVNAAKHVQLKVPVIVRLEGTNVDQGKGILKESGMALITAEDLDDAAEKAVEAVEDLKFFR</sequence>
<feature type="binding site" evidence="7">
    <location>
        <position position="247"/>
    </location>
    <ligand>
        <name>Mg(2+)</name>
        <dbReference type="ChEBI" id="CHEBI:18420"/>
    </ligand>
</feature>
<dbReference type="InterPro" id="IPR016102">
    <property type="entry name" value="Succinyl-CoA_synth-like"/>
</dbReference>
<evidence type="ECO:0000256" key="2">
    <source>
        <dbReference type="ARBA" id="ARBA00011412"/>
    </source>
</evidence>
<feature type="binding site" evidence="7">
    <location>
        <begin position="389"/>
        <end position="391"/>
    </location>
    <ligand>
        <name>substrate</name>
        <note>ligand shared with subunit alpha</note>
    </ligand>
</feature>
<dbReference type="AlphaFoldDB" id="A0A4S4F171"/>
<evidence type="ECO:0000256" key="5">
    <source>
        <dbReference type="ARBA" id="ARBA00022741"/>
    </source>
</evidence>
<dbReference type="GO" id="GO:0000287">
    <property type="term" value="F:magnesium ion binding"/>
    <property type="evidence" value="ECO:0007669"/>
    <property type="project" value="UniProtKB-UniRule"/>
</dbReference>
<keyword evidence="4 7" id="KW-0479">Metal-binding</keyword>
<comment type="subunit">
    <text evidence="2">Heterooctamer of 4 alpha and 4 beta chains.</text>
</comment>
<dbReference type="InterPro" id="IPR013650">
    <property type="entry name" value="ATP-grasp_succ-CoA_synth-type"/>
</dbReference>
<evidence type="ECO:0000313" key="11">
    <source>
        <dbReference type="Proteomes" id="UP000306102"/>
    </source>
</evidence>
<dbReference type="GO" id="GO:0042709">
    <property type="term" value="C:succinate-CoA ligase complex"/>
    <property type="evidence" value="ECO:0007669"/>
    <property type="project" value="TreeGrafter"/>
</dbReference>
<keyword evidence="5 7" id="KW-0547">Nucleotide-binding</keyword>
<feature type="binding site" evidence="7">
    <location>
        <position position="155"/>
    </location>
    <ligand>
        <name>ATP</name>
        <dbReference type="ChEBI" id="CHEBI:30616"/>
    </ligand>
</feature>
<comment type="subunit">
    <text evidence="7">Heterodimer of an alpha and a beta subunit.</text>
</comment>
<dbReference type="Pfam" id="PF08442">
    <property type="entry name" value="ATP-grasp_2"/>
    <property type="match status" value="1"/>
</dbReference>
<comment type="function">
    <text evidence="7">Succinyl-CoA synthetase functions in the citric acid cycle (TCA), coupling the hydrolysis of succinyl-CoA to the synthesis of ATP and thus represents the only step of substrate-level phosphorylation in the TCA. The beta subunit provides nucleotide specificity of the enzyme and binds the substrate succinate, while the binding sites for coenzyme A and phosphate are found in the alpha subunit.</text>
</comment>
<dbReference type="STRING" id="542762.A0A4S4F171"/>
<evidence type="ECO:0000256" key="7">
    <source>
        <dbReference type="HAMAP-Rule" id="MF_03219"/>
    </source>
</evidence>
<dbReference type="InterPro" id="IPR005809">
    <property type="entry name" value="Succ_CoA_ligase-like_bsu"/>
</dbReference>
<dbReference type="GO" id="GO:0006104">
    <property type="term" value="P:succinyl-CoA metabolic process"/>
    <property type="evidence" value="ECO:0007669"/>
    <property type="project" value="TreeGrafter"/>
</dbReference>
<name>A0A4S4F171_CAMSN</name>
<dbReference type="PANTHER" id="PTHR11815">
    <property type="entry name" value="SUCCINYL-COA SYNTHETASE BETA CHAIN"/>
    <property type="match status" value="1"/>
</dbReference>
<comment type="caution">
    <text evidence="10">The sequence shown here is derived from an EMBL/GenBank/DDBJ whole genome shotgun (WGS) entry which is preliminary data.</text>
</comment>
<comment type="subcellular location">
    <subcellularLocation>
        <location evidence="7">Mitochondrion</location>
    </subcellularLocation>
</comment>
<evidence type="ECO:0000313" key="10">
    <source>
        <dbReference type="EMBL" id="THG22576.1"/>
    </source>
</evidence>
<dbReference type="GO" id="GO:0006099">
    <property type="term" value="P:tricarboxylic acid cycle"/>
    <property type="evidence" value="ECO:0007669"/>
    <property type="project" value="UniProtKB-UniRule"/>
</dbReference>
<comment type="catalytic activity">
    <reaction evidence="7">
        <text>succinate + ATP + CoA = succinyl-CoA + ADP + phosphate</text>
        <dbReference type="Rhea" id="RHEA:17661"/>
        <dbReference type="ChEBI" id="CHEBI:30031"/>
        <dbReference type="ChEBI" id="CHEBI:30616"/>
        <dbReference type="ChEBI" id="CHEBI:43474"/>
        <dbReference type="ChEBI" id="CHEBI:57287"/>
        <dbReference type="ChEBI" id="CHEBI:57292"/>
        <dbReference type="ChEBI" id="CHEBI:456216"/>
        <dbReference type="EC" id="6.2.1.5"/>
    </reaction>
</comment>
<dbReference type="GO" id="GO:0005524">
    <property type="term" value="F:ATP binding"/>
    <property type="evidence" value="ECO:0007669"/>
    <property type="project" value="UniProtKB-UniRule"/>
</dbReference>
<dbReference type="EMBL" id="SDRB02000812">
    <property type="protein sequence ID" value="THG22576.1"/>
    <property type="molecule type" value="Genomic_DNA"/>
</dbReference>
<comment type="similarity">
    <text evidence="7">Belongs to the succinate/malate CoA ligase beta subunit family.</text>
</comment>
<evidence type="ECO:0000256" key="3">
    <source>
        <dbReference type="ARBA" id="ARBA00022598"/>
    </source>
</evidence>
<evidence type="ECO:0000256" key="1">
    <source>
        <dbReference type="ARBA" id="ARBA00005064"/>
    </source>
</evidence>
<dbReference type="Gene3D" id="3.30.470.20">
    <property type="entry name" value="ATP-grasp fold, B domain"/>
    <property type="match status" value="1"/>
</dbReference>
<dbReference type="Proteomes" id="UP000306102">
    <property type="component" value="Unassembled WGS sequence"/>
</dbReference>
<comment type="pathway">
    <text evidence="1 7">Carbohydrate metabolism; tricarboxylic acid cycle; succinate from succinyl-CoA (ligase route): step 1/1.</text>
</comment>
<dbReference type="EC" id="6.2.1.5" evidence="7"/>
<protein>
    <recommendedName>
        <fullName evidence="7">Succinate--CoA ligase [ADP-forming] subunit beta, mitochondrial</fullName>
        <ecNumber evidence="7">6.2.1.5</ecNumber>
    </recommendedName>
    <alternativeName>
        <fullName evidence="7">Succinyl-CoA synthetase beta chain</fullName>
        <shortName evidence="7">SCS-beta</shortName>
    </alternativeName>
</protein>
<evidence type="ECO:0000256" key="6">
    <source>
        <dbReference type="ARBA" id="ARBA00022842"/>
    </source>
</evidence>
<dbReference type="UniPathway" id="UPA00223">
    <property type="reaction ID" value="UER00999"/>
</dbReference>
<keyword evidence="7" id="KW-0067">ATP-binding</keyword>
<evidence type="ECO:0000259" key="8">
    <source>
        <dbReference type="Pfam" id="PF00549"/>
    </source>
</evidence>